<evidence type="ECO:0000313" key="1">
    <source>
        <dbReference type="EMBL" id="MBN3272583.1"/>
    </source>
</evidence>
<sequence length="194" mass="22221">LLDTMDQSRFSNTRGVVRSLCNVKYSYRPFLEKCNRVFLLNLKELDTEHFSIILGLYQSLQFNNCDFQLAAKQRLTELINTCTDPVSFTKLFAALRPMAAQETRERLESTALLLADELNCQQALAVVETMEEMECRNSQLINKYIIHLSYVVIFIQGVDAVLPPCNLSDLNAFAVAITKWVQNDHSYWHTTSSV</sequence>
<feature type="non-terminal residue" evidence="1">
    <location>
        <position position="194"/>
    </location>
</feature>
<name>A0ABS2XEE5_POLSP</name>
<accession>A0ABS2XEE5</accession>
<reference evidence="1" key="1">
    <citation type="journal article" date="2021" name="Cell">
        <title>Tracing the genetic footprints of vertebrate landing in non-teleost ray-finned fishes.</title>
        <authorList>
            <person name="Bi X."/>
            <person name="Wang K."/>
            <person name="Yang L."/>
            <person name="Pan H."/>
            <person name="Jiang H."/>
            <person name="Wei Q."/>
            <person name="Fang M."/>
            <person name="Yu H."/>
            <person name="Zhu C."/>
            <person name="Cai Y."/>
            <person name="He Y."/>
            <person name="Gan X."/>
            <person name="Zeng H."/>
            <person name="Yu D."/>
            <person name="Zhu Y."/>
            <person name="Jiang H."/>
            <person name="Qiu Q."/>
            <person name="Yang H."/>
            <person name="Zhang Y.E."/>
            <person name="Wang W."/>
            <person name="Zhu M."/>
            <person name="He S."/>
            <person name="Zhang G."/>
        </authorList>
    </citation>
    <scope>NUCLEOTIDE SEQUENCE</scope>
    <source>
        <strain evidence="1">Pddl_001</strain>
    </source>
</reference>
<organism evidence="1 2">
    <name type="scientific">Polyodon spathula</name>
    <name type="common">North American paddlefish</name>
    <name type="synonym">Squalus spathula</name>
    <dbReference type="NCBI Taxonomy" id="7913"/>
    <lineage>
        <taxon>Eukaryota</taxon>
        <taxon>Metazoa</taxon>
        <taxon>Chordata</taxon>
        <taxon>Craniata</taxon>
        <taxon>Vertebrata</taxon>
        <taxon>Euteleostomi</taxon>
        <taxon>Actinopterygii</taxon>
        <taxon>Chondrostei</taxon>
        <taxon>Acipenseriformes</taxon>
        <taxon>Polyodontidae</taxon>
        <taxon>Polyodon</taxon>
    </lineage>
</organism>
<gene>
    <name evidence="1" type="primary">Fastkd1_0</name>
    <name evidence="1" type="ORF">GTO93_0019069</name>
</gene>
<feature type="non-terminal residue" evidence="1">
    <location>
        <position position="1"/>
    </location>
</feature>
<evidence type="ECO:0000313" key="2">
    <source>
        <dbReference type="Proteomes" id="UP001166093"/>
    </source>
</evidence>
<protein>
    <submittedName>
        <fullName evidence="1">FAKD1 protein</fullName>
    </submittedName>
</protein>
<keyword evidence="2" id="KW-1185">Reference proteome</keyword>
<proteinExistence type="predicted"/>
<comment type="caution">
    <text evidence="1">The sequence shown here is derived from an EMBL/GenBank/DDBJ whole genome shotgun (WGS) entry which is preliminary data.</text>
</comment>
<dbReference type="EMBL" id="JAAWVQ010022105">
    <property type="protein sequence ID" value="MBN3272583.1"/>
    <property type="molecule type" value="Genomic_DNA"/>
</dbReference>
<dbReference type="Proteomes" id="UP001166093">
    <property type="component" value="Unassembled WGS sequence"/>
</dbReference>